<sequence length="234" mass="26025">MNFKPKKTSVFKEGDNLSFFIKKHIKKIKENGVLVISSKIVALSEGRVLPPLTVKQKESLIKKESTGYIKTKLCFFTIKDAMVMTNAGIDESNSEGGKIILLPKDCYKTASELVKELKKFYKVKNFGVIITDSMILPLRAGVIGAAVGYSGFKGVKNYIGKKDIYGRKLKMTMVDIADSLASAASLLMGEADEKTPLCVIENAPVVFCAKDKKGEIKYPLEQDLYYPFFKKLLK</sequence>
<protein>
    <submittedName>
        <fullName evidence="2">Uncharacterized conserved protein</fullName>
    </submittedName>
</protein>
<dbReference type="GO" id="GO:0052618">
    <property type="term" value="F:coenzyme F420-0:L-glutamate ligase activity"/>
    <property type="evidence" value="ECO:0007669"/>
    <property type="project" value="TreeGrafter"/>
</dbReference>
<dbReference type="HOGENOM" id="CLU_051152_1_0_0"/>
<dbReference type="RefSeq" id="WP_012414238.1">
    <property type="nucleotide sequence ID" value="NC_010644.1"/>
</dbReference>
<dbReference type="PANTHER" id="PTHR47917">
    <property type="match status" value="1"/>
</dbReference>
<evidence type="ECO:0000313" key="2">
    <source>
        <dbReference type="EMBL" id="ACC97623.1"/>
    </source>
</evidence>
<dbReference type="OrthoDB" id="9788295at2"/>
<dbReference type="EMBL" id="CP001055">
    <property type="protein sequence ID" value="ACC97623.1"/>
    <property type="molecule type" value="Genomic_DNA"/>
</dbReference>
<dbReference type="InterPro" id="IPR002847">
    <property type="entry name" value="F420-0_gamma-glut_ligase-dom"/>
</dbReference>
<proteinExistence type="predicted"/>
<organism evidence="2 3">
    <name type="scientific">Elusimicrobium minutum (strain Pei191)</name>
    <dbReference type="NCBI Taxonomy" id="445932"/>
    <lineage>
        <taxon>Bacteria</taxon>
        <taxon>Pseudomonadati</taxon>
        <taxon>Elusimicrobiota</taxon>
        <taxon>Elusimicrobia</taxon>
        <taxon>Elusimicrobiales</taxon>
        <taxon>Elusimicrobiaceae</taxon>
        <taxon>Elusimicrobium</taxon>
    </lineage>
</organism>
<dbReference type="Pfam" id="PF01996">
    <property type="entry name" value="F420_ligase"/>
    <property type="match status" value="1"/>
</dbReference>
<dbReference type="SUPFAM" id="SSF144010">
    <property type="entry name" value="CofE-like"/>
    <property type="match status" value="1"/>
</dbReference>
<dbReference type="Gene3D" id="3.30.1330.100">
    <property type="entry name" value="CofE-like"/>
    <property type="match status" value="1"/>
</dbReference>
<reference evidence="2 3" key="1">
    <citation type="journal article" date="2009" name="Appl. Environ. Microbiol.">
        <title>Genomic analysis of 'Elusimicrobium minutum,' the first cultivated representative of the phylum 'Elusimicrobia' (formerly termite group 1).</title>
        <authorList>
            <person name="Herlemann D.P.R."/>
            <person name="Geissinger O."/>
            <person name="Ikeda-Ohtsubo W."/>
            <person name="Kunin V."/>
            <person name="Sun H."/>
            <person name="Lapidus A."/>
            <person name="Hugenholtz P."/>
            <person name="Brune A."/>
        </authorList>
    </citation>
    <scope>NUCLEOTIDE SEQUENCE [LARGE SCALE GENOMIC DNA]</scope>
    <source>
        <strain evidence="2 3">Pei191</strain>
    </source>
</reference>
<dbReference type="KEGG" id="emi:Emin_0056"/>
<dbReference type="AlphaFoldDB" id="B2KAS7"/>
<evidence type="ECO:0000313" key="3">
    <source>
        <dbReference type="Proteomes" id="UP000001029"/>
    </source>
</evidence>
<name>B2KAS7_ELUMP</name>
<dbReference type="Proteomes" id="UP000001029">
    <property type="component" value="Chromosome"/>
</dbReference>
<accession>B2KAS7</accession>
<feature type="domain" description="Coenzyme F420:L-glutamate ligase-like" evidence="1">
    <location>
        <begin position="7"/>
        <end position="202"/>
    </location>
</feature>
<dbReference type="STRING" id="445932.Emin_0056"/>
<gene>
    <name evidence="2" type="ordered locus">Emin_0056</name>
</gene>
<keyword evidence="3" id="KW-1185">Reference proteome</keyword>
<evidence type="ECO:0000259" key="1">
    <source>
        <dbReference type="Pfam" id="PF01996"/>
    </source>
</evidence>
<dbReference type="PANTHER" id="PTHR47917:SF1">
    <property type="entry name" value="COENZYME F420:L-GLUTAMATE LIGASE"/>
    <property type="match status" value="1"/>
</dbReference>